<keyword evidence="3" id="KW-1185">Reference proteome</keyword>
<accession>A0ABN1Q0W5</accession>
<gene>
    <name evidence="2" type="ORF">GCM10009560_44680</name>
</gene>
<dbReference type="CDD" id="cd07740">
    <property type="entry name" value="metallo-hydrolase-like_MBL-fold"/>
    <property type="match status" value="1"/>
</dbReference>
<reference evidence="2 3" key="1">
    <citation type="journal article" date="2019" name="Int. J. Syst. Evol. Microbiol.">
        <title>The Global Catalogue of Microorganisms (GCM) 10K type strain sequencing project: providing services to taxonomists for standard genome sequencing and annotation.</title>
        <authorList>
            <consortium name="The Broad Institute Genomics Platform"/>
            <consortium name="The Broad Institute Genome Sequencing Center for Infectious Disease"/>
            <person name="Wu L."/>
            <person name="Ma J."/>
        </authorList>
    </citation>
    <scope>NUCLEOTIDE SEQUENCE [LARGE SCALE GENOMIC DNA]</scope>
    <source>
        <strain evidence="2 3">JCM 11136</strain>
    </source>
</reference>
<sequence>MRVTMAGAGNAFGDGGLLQSCVHVQPAGADGALLIDCGASALSGLKRLGLDPGDVAVVAVSHLHGDHFGGLPYLILDGQFSRRLRPLHLVGPPGLGERLEQAMEVLFPGSTAVTRRFAVRVHEVAPGSRVEVEGCGVQAFEADHAAGAVALALRVEVGGRTIGYSGDSAWTDTLIEVADGADLFVCEAYTFDRPVRYHLHVPDLLARLGELRCGRLLLTHAGPQVLARRAELGLELAEDGMVVEL</sequence>
<evidence type="ECO:0000313" key="2">
    <source>
        <dbReference type="EMBL" id="GAA0936165.1"/>
    </source>
</evidence>
<dbReference type="EMBL" id="BAAAHQ010000023">
    <property type="protein sequence ID" value="GAA0936165.1"/>
    <property type="molecule type" value="Genomic_DNA"/>
</dbReference>
<dbReference type="InterPro" id="IPR001279">
    <property type="entry name" value="Metallo-B-lactamas"/>
</dbReference>
<dbReference type="PANTHER" id="PTHR46018">
    <property type="entry name" value="ZINC PHOSPHODIESTERASE ELAC PROTEIN 1"/>
    <property type="match status" value="1"/>
</dbReference>
<comment type="caution">
    <text evidence="2">The sequence shown here is derived from an EMBL/GenBank/DDBJ whole genome shotgun (WGS) entry which is preliminary data.</text>
</comment>
<feature type="domain" description="Metallo-beta-lactamase" evidence="1">
    <location>
        <begin position="18"/>
        <end position="220"/>
    </location>
</feature>
<dbReference type="Proteomes" id="UP001501578">
    <property type="component" value="Unassembled WGS sequence"/>
</dbReference>
<evidence type="ECO:0000313" key="3">
    <source>
        <dbReference type="Proteomes" id="UP001501578"/>
    </source>
</evidence>
<dbReference type="InterPro" id="IPR036866">
    <property type="entry name" value="RibonucZ/Hydroxyglut_hydro"/>
</dbReference>
<dbReference type="Gene3D" id="3.60.15.10">
    <property type="entry name" value="Ribonuclease Z/Hydroxyacylglutathione hydrolase-like"/>
    <property type="match status" value="1"/>
</dbReference>
<dbReference type="PANTHER" id="PTHR46018:SF7">
    <property type="entry name" value="RIBONUCLEASE Z"/>
    <property type="match status" value="1"/>
</dbReference>
<evidence type="ECO:0000259" key="1">
    <source>
        <dbReference type="SMART" id="SM00849"/>
    </source>
</evidence>
<name>A0ABN1Q0W5_9ACTN</name>
<dbReference type="SUPFAM" id="SSF56281">
    <property type="entry name" value="Metallo-hydrolase/oxidoreductase"/>
    <property type="match status" value="1"/>
</dbReference>
<dbReference type="Pfam" id="PF12706">
    <property type="entry name" value="Lactamase_B_2"/>
    <property type="match status" value="1"/>
</dbReference>
<proteinExistence type="predicted"/>
<organism evidence="2 3">
    <name type="scientific">Nonomuraea longicatena</name>
    <dbReference type="NCBI Taxonomy" id="83682"/>
    <lineage>
        <taxon>Bacteria</taxon>
        <taxon>Bacillati</taxon>
        <taxon>Actinomycetota</taxon>
        <taxon>Actinomycetes</taxon>
        <taxon>Streptosporangiales</taxon>
        <taxon>Streptosporangiaceae</taxon>
        <taxon>Nonomuraea</taxon>
    </lineage>
</organism>
<protein>
    <submittedName>
        <fullName evidence="2">MBL fold metallo-hydrolase</fullName>
    </submittedName>
</protein>
<dbReference type="SMART" id="SM00849">
    <property type="entry name" value="Lactamase_B"/>
    <property type="match status" value="1"/>
</dbReference>